<feature type="transmembrane region" description="Helical" evidence="1">
    <location>
        <begin position="198"/>
        <end position="225"/>
    </location>
</feature>
<reference evidence="2" key="1">
    <citation type="journal article" date="2020" name="New Phytol.">
        <title>Comparative genomics reveals dynamic genome evolution in host specialist ectomycorrhizal fungi.</title>
        <authorList>
            <person name="Lofgren L.A."/>
            <person name="Nguyen N.H."/>
            <person name="Vilgalys R."/>
            <person name="Ruytinx J."/>
            <person name="Liao H.L."/>
            <person name="Branco S."/>
            <person name="Kuo A."/>
            <person name="LaButti K."/>
            <person name="Lipzen A."/>
            <person name="Andreopoulos W."/>
            <person name="Pangilinan J."/>
            <person name="Riley R."/>
            <person name="Hundley H."/>
            <person name="Na H."/>
            <person name="Barry K."/>
            <person name="Grigoriev I.V."/>
            <person name="Stajich J.E."/>
            <person name="Kennedy P.G."/>
        </authorList>
    </citation>
    <scope>NUCLEOTIDE SEQUENCE</scope>
    <source>
        <strain evidence="2">DOB743</strain>
    </source>
</reference>
<protein>
    <submittedName>
        <fullName evidence="2">Uncharacterized protein</fullName>
    </submittedName>
</protein>
<feature type="transmembrane region" description="Helical" evidence="1">
    <location>
        <begin position="12"/>
        <end position="35"/>
    </location>
</feature>
<accession>A0A9P6ZXW1</accession>
<keyword evidence="3" id="KW-1185">Reference proteome</keyword>
<feature type="transmembrane region" description="Helical" evidence="1">
    <location>
        <begin position="237"/>
        <end position="255"/>
    </location>
</feature>
<comment type="caution">
    <text evidence="2">The sequence shown here is derived from an EMBL/GenBank/DDBJ whole genome shotgun (WGS) entry which is preliminary data.</text>
</comment>
<evidence type="ECO:0000256" key="1">
    <source>
        <dbReference type="SAM" id="Phobius"/>
    </source>
</evidence>
<dbReference type="Proteomes" id="UP000714275">
    <property type="component" value="Unassembled WGS sequence"/>
</dbReference>
<feature type="transmembrane region" description="Helical" evidence="1">
    <location>
        <begin position="122"/>
        <end position="142"/>
    </location>
</feature>
<proteinExistence type="predicted"/>
<feature type="transmembrane region" description="Helical" evidence="1">
    <location>
        <begin position="44"/>
        <end position="62"/>
    </location>
</feature>
<evidence type="ECO:0000313" key="2">
    <source>
        <dbReference type="EMBL" id="KAG1778748.1"/>
    </source>
</evidence>
<sequence length="310" mass="34020">MGIPLDEASLLALFLETLFYGVFLTLYCLTMFVLFKNTGANRQLLIPVATVLLCMATAHLIVDFVRVLEAFIFNVGKISANAYYSNLAAPLEYAKTVLYVTQTVLADCVLVWRCYVLNHRSLLVAIPGLIVLSTNAVTGYIIVWCLTKADSSSTVFTTAHSWITTFFTLTMVTSVTCTTVIAWRIYHTRRFMSNGFAPYLPILIVIVESGAIYATGVLSILLTYLSGSNGQYTVLDAVSPIMGIVFCLTILQVHFQVGAKPLIARSHEPRGIITGSSESQVYAMWSGARTDDCACHKGDGDHSCQHNGRK</sequence>
<name>A0A9P6ZXW1_9AGAM</name>
<keyword evidence="1" id="KW-0472">Membrane</keyword>
<evidence type="ECO:0000313" key="3">
    <source>
        <dbReference type="Proteomes" id="UP000714275"/>
    </source>
</evidence>
<keyword evidence="1" id="KW-0812">Transmembrane</keyword>
<dbReference type="EMBL" id="JABBWD010000014">
    <property type="protein sequence ID" value="KAG1778748.1"/>
    <property type="molecule type" value="Genomic_DNA"/>
</dbReference>
<feature type="transmembrane region" description="Helical" evidence="1">
    <location>
        <begin position="96"/>
        <end position="115"/>
    </location>
</feature>
<dbReference type="OrthoDB" id="2756618at2759"/>
<keyword evidence="1" id="KW-1133">Transmembrane helix</keyword>
<organism evidence="2 3">
    <name type="scientific">Suillus placidus</name>
    <dbReference type="NCBI Taxonomy" id="48579"/>
    <lineage>
        <taxon>Eukaryota</taxon>
        <taxon>Fungi</taxon>
        <taxon>Dikarya</taxon>
        <taxon>Basidiomycota</taxon>
        <taxon>Agaricomycotina</taxon>
        <taxon>Agaricomycetes</taxon>
        <taxon>Agaricomycetidae</taxon>
        <taxon>Boletales</taxon>
        <taxon>Suillineae</taxon>
        <taxon>Suillaceae</taxon>
        <taxon>Suillus</taxon>
    </lineage>
</organism>
<gene>
    <name evidence="2" type="ORF">EV702DRAFT_1195771</name>
</gene>
<feature type="transmembrane region" description="Helical" evidence="1">
    <location>
        <begin position="162"/>
        <end position="186"/>
    </location>
</feature>
<dbReference type="AlphaFoldDB" id="A0A9P6ZXW1"/>